<keyword evidence="1" id="KW-0863">Zinc-finger</keyword>
<feature type="region of interest" description="Disordered" evidence="2">
    <location>
        <begin position="84"/>
        <end position="133"/>
    </location>
</feature>
<dbReference type="PANTHER" id="PTHR47481">
    <property type="match status" value="1"/>
</dbReference>
<feature type="compositionally biased region" description="Polar residues" evidence="2">
    <location>
        <begin position="87"/>
        <end position="111"/>
    </location>
</feature>
<dbReference type="EMBL" id="UZAU01000579">
    <property type="status" value="NOT_ANNOTATED_CDS"/>
    <property type="molecule type" value="Genomic_DNA"/>
</dbReference>
<sequence length="235" mass="26765">MSQSKTLEQNLDEFLRFHIELANSGENEALSDENQAIIILNSLLESYRKVKTTIKYGRTEITLEEVISALISKDLELKVEKLGHSNGDVNLSSGRPTQKKSWQNRGRSTSRGSHKRNNHHSKGRSNSKGTKDPNGCYHCGKLGHFKRECYFYKRSNGKSSTDHQEESNKQNMTKNDYQNANLSDGYNSGDVYIFASSFKDDWIIDSSCTFHMTNNKSYLFDYRKSRGGKVILGND</sequence>
<dbReference type="PANTHER" id="PTHR47481:SF22">
    <property type="entry name" value="RETROTRANSPOSON GAG DOMAIN-CONTAINING PROTEIN"/>
    <property type="match status" value="1"/>
</dbReference>
<dbReference type="Gramene" id="evm.model.06.783">
    <property type="protein sequence ID" value="cds.evm.model.06.783"/>
    <property type="gene ID" value="evm.TU.06.783"/>
</dbReference>
<protein>
    <recommendedName>
        <fullName evidence="3">CCHC-type domain-containing protein</fullName>
    </recommendedName>
</protein>
<reference evidence="4" key="2">
    <citation type="submission" date="2021-03" db="UniProtKB">
        <authorList>
            <consortium name="EnsemblPlants"/>
        </authorList>
    </citation>
    <scope>IDENTIFICATION</scope>
</reference>
<dbReference type="Pfam" id="PF00098">
    <property type="entry name" value="zf-CCHC"/>
    <property type="match status" value="1"/>
</dbReference>
<keyword evidence="1" id="KW-0479">Metal-binding</keyword>
<name>A0A803PZY6_CANSA</name>
<dbReference type="Proteomes" id="UP000596661">
    <property type="component" value="Chromosome 6"/>
</dbReference>
<dbReference type="GO" id="GO:0008270">
    <property type="term" value="F:zinc ion binding"/>
    <property type="evidence" value="ECO:0007669"/>
    <property type="project" value="UniProtKB-KW"/>
</dbReference>
<dbReference type="AlphaFoldDB" id="A0A803PZY6"/>
<feature type="compositionally biased region" description="Polar residues" evidence="2">
    <location>
        <begin position="169"/>
        <end position="180"/>
    </location>
</feature>
<feature type="region of interest" description="Disordered" evidence="2">
    <location>
        <begin position="156"/>
        <end position="180"/>
    </location>
</feature>
<evidence type="ECO:0000313" key="4">
    <source>
        <dbReference type="EnsemblPlants" id="cds.evm.model.06.783"/>
    </source>
</evidence>
<dbReference type="GO" id="GO:0003676">
    <property type="term" value="F:nucleic acid binding"/>
    <property type="evidence" value="ECO:0007669"/>
    <property type="project" value="InterPro"/>
</dbReference>
<evidence type="ECO:0000256" key="1">
    <source>
        <dbReference type="PROSITE-ProRule" id="PRU00047"/>
    </source>
</evidence>
<reference evidence="4" key="1">
    <citation type="submission" date="2018-11" db="EMBL/GenBank/DDBJ databases">
        <authorList>
            <person name="Grassa J C."/>
        </authorList>
    </citation>
    <scope>NUCLEOTIDE SEQUENCE [LARGE SCALE GENOMIC DNA]</scope>
</reference>
<dbReference type="InterPro" id="IPR054722">
    <property type="entry name" value="PolX-like_BBD"/>
</dbReference>
<evidence type="ECO:0000313" key="5">
    <source>
        <dbReference type="Proteomes" id="UP000596661"/>
    </source>
</evidence>
<dbReference type="SUPFAM" id="SSF57756">
    <property type="entry name" value="Retrovirus zinc finger-like domains"/>
    <property type="match status" value="1"/>
</dbReference>
<accession>A0A803PZY6</accession>
<evidence type="ECO:0000259" key="3">
    <source>
        <dbReference type="PROSITE" id="PS50158"/>
    </source>
</evidence>
<proteinExistence type="predicted"/>
<feature type="domain" description="CCHC-type" evidence="3">
    <location>
        <begin position="136"/>
        <end position="149"/>
    </location>
</feature>
<keyword evidence="1" id="KW-0862">Zinc</keyword>
<dbReference type="PROSITE" id="PS50158">
    <property type="entry name" value="ZF_CCHC"/>
    <property type="match status" value="1"/>
</dbReference>
<evidence type="ECO:0000256" key="2">
    <source>
        <dbReference type="SAM" id="MobiDB-lite"/>
    </source>
</evidence>
<dbReference type="EnsemblPlants" id="evm.model.06.783">
    <property type="protein sequence ID" value="cds.evm.model.06.783"/>
    <property type="gene ID" value="evm.TU.06.783"/>
</dbReference>
<dbReference type="InterPro" id="IPR036875">
    <property type="entry name" value="Znf_CCHC_sf"/>
</dbReference>
<dbReference type="InterPro" id="IPR001878">
    <property type="entry name" value="Znf_CCHC"/>
</dbReference>
<dbReference type="Pfam" id="PF22936">
    <property type="entry name" value="Pol_BBD"/>
    <property type="match status" value="1"/>
</dbReference>
<keyword evidence="5" id="KW-1185">Reference proteome</keyword>
<dbReference type="OMA" id="CKSKSPD"/>
<feature type="compositionally biased region" description="Basic residues" evidence="2">
    <location>
        <begin position="112"/>
        <end position="125"/>
    </location>
</feature>
<dbReference type="Pfam" id="PF14223">
    <property type="entry name" value="Retrotran_gag_2"/>
    <property type="match status" value="1"/>
</dbReference>
<organism evidence="4 5">
    <name type="scientific">Cannabis sativa</name>
    <name type="common">Hemp</name>
    <name type="synonym">Marijuana</name>
    <dbReference type="NCBI Taxonomy" id="3483"/>
    <lineage>
        <taxon>Eukaryota</taxon>
        <taxon>Viridiplantae</taxon>
        <taxon>Streptophyta</taxon>
        <taxon>Embryophyta</taxon>
        <taxon>Tracheophyta</taxon>
        <taxon>Spermatophyta</taxon>
        <taxon>Magnoliopsida</taxon>
        <taxon>eudicotyledons</taxon>
        <taxon>Gunneridae</taxon>
        <taxon>Pentapetalae</taxon>
        <taxon>rosids</taxon>
        <taxon>fabids</taxon>
        <taxon>Rosales</taxon>
        <taxon>Cannabaceae</taxon>
        <taxon>Cannabis</taxon>
    </lineage>
</organism>